<evidence type="ECO:0000313" key="5">
    <source>
        <dbReference type="EMBL" id="GBP31389.1"/>
    </source>
</evidence>
<reference evidence="5 6" key="1">
    <citation type="journal article" date="2019" name="Commun. Biol.">
        <title>The bagworm genome reveals a unique fibroin gene that provides high tensile strength.</title>
        <authorList>
            <person name="Kono N."/>
            <person name="Nakamura H."/>
            <person name="Ohtoshi R."/>
            <person name="Tomita M."/>
            <person name="Numata K."/>
            <person name="Arakawa K."/>
        </authorList>
    </citation>
    <scope>NUCLEOTIDE SEQUENCE [LARGE SCALE GENOMIC DNA]</scope>
</reference>
<dbReference type="InterPro" id="IPR007588">
    <property type="entry name" value="Znf_FLYWCH"/>
</dbReference>
<dbReference type="Gene3D" id="2.20.25.240">
    <property type="match status" value="2"/>
</dbReference>
<accession>A0A4C1UYT3</accession>
<protein>
    <recommendedName>
        <fullName evidence="4">FLYWCH-type domain-containing protein</fullName>
    </recommendedName>
</protein>
<evidence type="ECO:0000256" key="3">
    <source>
        <dbReference type="ARBA" id="ARBA00022833"/>
    </source>
</evidence>
<gene>
    <name evidence="5" type="ORF">EVAR_17877_1</name>
</gene>
<feature type="domain" description="FLYWCH-type" evidence="4">
    <location>
        <begin position="53"/>
        <end position="108"/>
    </location>
</feature>
<evidence type="ECO:0000313" key="6">
    <source>
        <dbReference type="Proteomes" id="UP000299102"/>
    </source>
</evidence>
<dbReference type="Pfam" id="PF04500">
    <property type="entry name" value="FLYWCH"/>
    <property type="match status" value="2"/>
</dbReference>
<organism evidence="5 6">
    <name type="scientific">Eumeta variegata</name>
    <name type="common">Bagworm moth</name>
    <name type="synonym">Eumeta japonica</name>
    <dbReference type="NCBI Taxonomy" id="151549"/>
    <lineage>
        <taxon>Eukaryota</taxon>
        <taxon>Metazoa</taxon>
        <taxon>Ecdysozoa</taxon>
        <taxon>Arthropoda</taxon>
        <taxon>Hexapoda</taxon>
        <taxon>Insecta</taxon>
        <taxon>Pterygota</taxon>
        <taxon>Neoptera</taxon>
        <taxon>Endopterygota</taxon>
        <taxon>Lepidoptera</taxon>
        <taxon>Glossata</taxon>
        <taxon>Ditrysia</taxon>
        <taxon>Tineoidea</taxon>
        <taxon>Psychidae</taxon>
        <taxon>Oiketicinae</taxon>
        <taxon>Eumeta</taxon>
    </lineage>
</organism>
<evidence type="ECO:0000256" key="2">
    <source>
        <dbReference type="ARBA" id="ARBA00022771"/>
    </source>
</evidence>
<dbReference type="OrthoDB" id="167578at2759"/>
<proteinExistence type="predicted"/>
<dbReference type="GO" id="GO:0008270">
    <property type="term" value="F:zinc ion binding"/>
    <property type="evidence" value="ECO:0007669"/>
    <property type="project" value="UniProtKB-KW"/>
</dbReference>
<dbReference type="AlphaFoldDB" id="A0A4C1UYT3"/>
<name>A0A4C1UYT3_EUMVA</name>
<dbReference type="Proteomes" id="UP000299102">
    <property type="component" value="Unassembled WGS sequence"/>
</dbReference>
<keyword evidence="6" id="KW-1185">Reference proteome</keyword>
<sequence length="114" mass="13295">MITESTPYFSKTRRGLPALTIQGYIYNIQLRRAGKVRWVCAHRRGYDTPYFPKTARGQPALTVQGYRYSIHRRQGLKVRWTCDHRRGCNSAVYTVQDEIVAVRGEHNHPPKIHN</sequence>
<comment type="caution">
    <text evidence="5">The sequence shown here is derived from an EMBL/GenBank/DDBJ whole genome shotgun (WGS) entry which is preliminary data.</text>
</comment>
<keyword evidence="2" id="KW-0863">Zinc-finger</keyword>
<keyword evidence="1" id="KW-0479">Metal-binding</keyword>
<evidence type="ECO:0000256" key="1">
    <source>
        <dbReference type="ARBA" id="ARBA00022723"/>
    </source>
</evidence>
<feature type="domain" description="FLYWCH-type" evidence="4">
    <location>
        <begin position="9"/>
        <end position="44"/>
    </location>
</feature>
<keyword evidence="3" id="KW-0862">Zinc</keyword>
<evidence type="ECO:0000259" key="4">
    <source>
        <dbReference type="Pfam" id="PF04500"/>
    </source>
</evidence>
<dbReference type="EMBL" id="BGZK01000246">
    <property type="protein sequence ID" value="GBP31389.1"/>
    <property type="molecule type" value="Genomic_DNA"/>
</dbReference>